<name>F3Z3Y4_DESAF</name>
<reference evidence="1 2" key="1">
    <citation type="journal article" date="2011" name="J. Bacteriol.">
        <title>Genome sequence of the mercury-methylating and pleomorphic Desulfovibrio africanus Strain Walvis Bay.</title>
        <authorList>
            <person name="Brown S.D."/>
            <person name="Wall J.D."/>
            <person name="Kucken A.M."/>
            <person name="Gilmour C.C."/>
            <person name="Podar M."/>
            <person name="Brandt C.C."/>
            <person name="Teshima H."/>
            <person name="Detter J.C."/>
            <person name="Han C.S."/>
            <person name="Land M.L."/>
            <person name="Lucas S."/>
            <person name="Han J."/>
            <person name="Pennacchio L."/>
            <person name="Nolan M."/>
            <person name="Pitluck S."/>
            <person name="Woyke T."/>
            <person name="Goodwin L."/>
            <person name="Palumbo A.V."/>
            <person name="Elias D.A."/>
        </authorList>
    </citation>
    <scope>NUCLEOTIDE SEQUENCE [LARGE SCALE GENOMIC DNA]</scope>
    <source>
        <strain evidence="1 2">Walvis Bay</strain>
    </source>
</reference>
<dbReference type="EMBL" id="CP003221">
    <property type="protein sequence ID" value="EGJ50436.1"/>
    <property type="molecule type" value="Genomic_DNA"/>
</dbReference>
<accession>F3Z3Y4</accession>
<organism evidence="1 2">
    <name type="scientific">Desulfocurvibacter africanus subsp. africanus str. Walvis Bay</name>
    <dbReference type="NCBI Taxonomy" id="690850"/>
    <lineage>
        <taxon>Bacteria</taxon>
        <taxon>Pseudomonadati</taxon>
        <taxon>Thermodesulfobacteriota</taxon>
        <taxon>Desulfovibrionia</taxon>
        <taxon>Desulfovibrionales</taxon>
        <taxon>Desulfovibrionaceae</taxon>
        <taxon>Desulfocurvibacter</taxon>
    </lineage>
</organism>
<dbReference type="eggNOG" id="ENOG5031CIK">
    <property type="taxonomic scope" value="Bacteria"/>
</dbReference>
<dbReference type="HOGENOM" id="CLU_2507234_0_0_7"/>
<gene>
    <name evidence="1" type="ORF">Desaf_2107</name>
</gene>
<evidence type="ECO:0000313" key="2">
    <source>
        <dbReference type="Proteomes" id="UP000007844"/>
    </source>
</evidence>
<evidence type="ECO:0000313" key="1">
    <source>
        <dbReference type="EMBL" id="EGJ50436.1"/>
    </source>
</evidence>
<dbReference type="Proteomes" id="UP000007844">
    <property type="component" value="Chromosome"/>
</dbReference>
<dbReference type="KEGG" id="daf:Desaf_2107"/>
<sequence length="84" mass="9583">MSDNKFGTHTCPHCGSELKIWIAPPETWWGEILVCNNNDCPYYKGSNDTIANKRDDSRLGCRYAIDPGNEFKPFNLLSWCPTLD</sequence>
<dbReference type="AlphaFoldDB" id="F3Z3Y4"/>
<proteinExistence type="predicted"/>
<keyword evidence="2" id="KW-1185">Reference proteome</keyword>
<dbReference type="RefSeq" id="WP_005987648.1">
    <property type="nucleotide sequence ID" value="NC_016629.1"/>
</dbReference>
<protein>
    <submittedName>
        <fullName evidence="1">Uncharacterized protein</fullName>
    </submittedName>
</protein>